<feature type="chain" id="PRO_5026979491" evidence="1">
    <location>
        <begin position="26"/>
        <end position="262"/>
    </location>
</feature>
<comment type="caution">
    <text evidence="2">The sequence shown here is derived from an EMBL/GenBank/DDBJ whole genome shotgun (WGS) entry which is preliminary data.</text>
</comment>
<accession>A0A6N8KTX8</accession>
<protein>
    <submittedName>
        <fullName evidence="2">Uncharacterized protein</fullName>
    </submittedName>
</protein>
<proteinExistence type="predicted"/>
<dbReference type="PROSITE" id="PS51257">
    <property type="entry name" value="PROKAR_LIPOPROTEIN"/>
    <property type="match status" value="1"/>
</dbReference>
<name>A0A6N8KTX8_9SPHI</name>
<evidence type="ECO:0000313" key="2">
    <source>
        <dbReference type="EMBL" id="MVZ60910.1"/>
    </source>
</evidence>
<evidence type="ECO:0000256" key="1">
    <source>
        <dbReference type="SAM" id="SignalP"/>
    </source>
</evidence>
<dbReference type="RefSeq" id="WP_160367566.1">
    <property type="nucleotide sequence ID" value="NZ_WSQA01000002.1"/>
</dbReference>
<feature type="signal peptide" evidence="1">
    <location>
        <begin position="1"/>
        <end position="25"/>
    </location>
</feature>
<keyword evidence="1" id="KW-0732">Signal</keyword>
<organism evidence="2 3">
    <name type="scientific">Sphingobacterium humi</name>
    <dbReference type="NCBI Taxonomy" id="1796905"/>
    <lineage>
        <taxon>Bacteria</taxon>
        <taxon>Pseudomonadati</taxon>
        <taxon>Bacteroidota</taxon>
        <taxon>Sphingobacteriia</taxon>
        <taxon>Sphingobacteriales</taxon>
        <taxon>Sphingobacteriaceae</taxon>
        <taxon>Sphingobacterium</taxon>
    </lineage>
</organism>
<keyword evidence="3" id="KW-1185">Reference proteome</keyword>
<gene>
    <name evidence="2" type="ORF">GQF63_02625</name>
</gene>
<reference evidence="2 3" key="1">
    <citation type="submission" date="2019-12" db="EMBL/GenBank/DDBJ databases">
        <authorList>
            <person name="Dong K."/>
        </authorList>
    </citation>
    <scope>NUCLEOTIDE SEQUENCE [LARGE SCALE GENOMIC DNA]</scope>
    <source>
        <strain evidence="2 3">JCM 31225</strain>
    </source>
</reference>
<sequence>MKNLTKLTFAIFAFTLLFTACSSSDDDSPQPEQVAKEITAEELSDYIIIEEYKPKASASAASGDKPILVTTYIAYTNQYMLRMAEAWSRYEYTLQTTYDVSTGITSVETYFGYYDLTRDASGQILVIKSRHNNDSQYSITKSFDSQYLQLVKKTQSIYDNTTYKNLTGSGYYRFKRGDNTWRYKENGVPTEIELTWSYSQANNHIWYGQDGGTAKYKNLFIALPKGNGWKGNHKDKDLLLINTVEKDHYKAVGDIGIYEVNN</sequence>
<dbReference type="OrthoDB" id="662345at2"/>
<dbReference type="AlphaFoldDB" id="A0A6N8KTX8"/>
<dbReference type="Proteomes" id="UP000435036">
    <property type="component" value="Unassembled WGS sequence"/>
</dbReference>
<evidence type="ECO:0000313" key="3">
    <source>
        <dbReference type="Proteomes" id="UP000435036"/>
    </source>
</evidence>
<dbReference type="EMBL" id="WSQA01000002">
    <property type="protein sequence ID" value="MVZ60910.1"/>
    <property type="molecule type" value="Genomic_DNA"/>
</dbReference>